<dbReference type="EMBL" id="JBHRYA010000003">
    <property type="protein sequence ID" value="MFC3715658.1"/>
    <property type="molecule type" value="Genomic_DNA"/>
</dbReference>
<name>A0ABV7XKR0_9GAMM</name>
<comment type="caution">
    <text evidence="2">The sequence shown here is derived from an EMBL/GenBank/DDBJ whole genome shotgun (WGS) entry which is preliminary data.</text>
</comment>
<sequence length="153" mass="16268">MNRKLHNSMLAFSATGLTLVFALIAASPVLPGQDVTTPVALASTPAVELNAELRENSKAIEARVREIDARARQLESDLDASASLGDTIASAVSFAAAVSTEAALNAAFEATADESTRKQEAAREKRRHARKVRGTLAVPYFSFAQGLRRGSRS</sequence>
<keyword evidence="1" id="KW-0175">Coiled coil</keyword>
<keyword evidence="3" id="KW-1185">Reference proteome</keyword>
<evidence type="ECO:0000313" key="2">
    <source>
        <dbReference type="EMBL" id="MFC3715658.1"/>
    </source>
</evidence>
<gene>
    <name evidence="2" type="ORF">ACFONC_05785</name>
</gene>
<reference evidence="3" key="1">
    <citation type="journal article" date="2019" name="Int. J. Syst. Evol. Microbiol.">
        <title>The Global Catalogue of Microorganisms (GCM) 10K type strain sequencing project: providing services to taxonomists for standard genome sequencing and annotation.</title>
        <authorList>
            <consortium name="The Broad Institute Genomics Platform"/>
            <consortium name="The Broad Institute Genome Sequencing Center for Infectious Disease"/>
            <person name="Wu L."/>
            <person name="Ma J."/>
        </authorList>
    </citation>
    <scope>NUCLEOTIDE SEQUENCE [LARGE SCALE GENOMIC DNA]</scope>
    <source>
        <strain evidence="3">KCTC 42441</strain>
    </source>
</reference>
<dbReference type="RefSeq" id="WP_386742761.1">
    <property type="nucleotide sequence ID" value="NZ_JBHRYA010000003.1"/>
</dbReference>
<proteinExistence type="predicted"/>
<feature type="coiled-coil region" evidence="1">
    <location>
        <begin position="50"/>
        <end position="77"/>
    </location>
</feature>
<accession>A0ABV7XKR0</accession>
<evidence type="ECO:0000256" key="1">
    <source>
        <dbReference type="SAM" id="Coils"/>
    </source>
</evidence>
<evidence type="ECO:0000313" key="3">
    <source>
        <dbReference type="Proteomes" id="UP001595705"/>
    </source>
</evidence>
<protein>
    <submittedName>
        <fullName evidence="2">Uncharacterized protein</fullName>
    </submittedName>
</protein>
<dbReference type="Proteomes" id="UP001595705">
    <property type="component" value="Unassembled WGS sequence"/>
</dbReference>
<organism evidence="2 3">
    <name type="scientific">Luteimonas soli</name>
    <dbReference type="NCBI Taxonomy" id="1648966"/>
    <lineage>
        <taxon>Bacteria</taxon>
        <taxon>Pseudomonadati</taxon>
        <taxon>Pseudomonadota</taxon>
        <taxon>Gammaproteobacteria</taxon>
        <taxon>Lysobacterales</taxon>
        <taxon>Lysobacteraceae</taxon>
        <taxon>Luteimonas</taxon>
    </lineage>
</organism>